<keyword evidence="9 10" id="KW-1015">Disulfide bond</keyword>
<dbReference type="PRINTS" id="PR00018">
    <property type="entry name" value="KRINGLE"/>
</dbReference>
<feature type="domain" description="Kringle" evidence="13">
    <location>
        <begin position="519"/>
        <end position="597"/>
    </location>
</feature>
<keyword evidence="3" id="KW-0356">Hemostasis</keyword>
<keyword evidence="12" id="KW-0812">Transmembrane</keyword>
<dbReference type="InterPro" id="IPR038178">
    <property type="entry name" value="Kringle_sf"/>
</dbReference>
<dbReference type="CDD" id="cd00190">
    <property type="entry name" value="Tryp_SPc"/>
    <property type="match status" value="1"/>
</dbReference>
<dbReference type="SMART" id="SM00473">
    <property type="entry name" value="PAN_AP"/>
    <property type="match status" value="1"/>
</dbReference>
<keyword evidence="8" id="KW-0094">Blood coagulation</keyword>
<dbReference type="Gene3D" id="3.50.4.10">
    <property type="entry name" value="Hepatocyte Growth Factor"/>
    <property type="match status" value="1"/>
</dbReference>
<keyword evidence="5" id="KW-0677">Repeat</keyword>
<feature type="disulfide bond" evidence="10">
    <location>
        <begin position="361"/>
        <end position="384"/>
    </location>
</feature>
<keyword evidence="12" id="KW-0472">Membrane</keyword>
<feature type="disulfide bond" evidence="10">
    <location>
        <begin position="569"/>
        <end position="592"/>
    </location>
</feature>
<dbReference type="PRINTS" id="PR00722">
    <property type="entry name" value="CHYMOTRYPSIN"/>
</dbReference>
<reference evidence="16" key="1">
    <citation type="submission" date="2025-08" db="UniProtKB">
        <authorList>
            <consortium name="Ensembl"/>
        </authorList>
    </citation>
    <scope>IDENTIFICATION</scope>
</reference>
<dbReference type="InterPro" id="IPR033116">
    <property type="entry name" value="TRYPSIN_SER"/>
</dbReference>
<accession>A0A8C4R4X0</accession>
<dbReference type="SMART" id="SM00020">
    <property type="entry name" value="Tryp_SPc"/>
    <property type="match status" value="1"/>
</dbReference>
<protein>
    <recommendedName>
        <fullName evidence="18">Plasmin</fullName>
    </recommendedName>
</protein>
<dbReference type="SUPFAM" id="SSF57440">
    <property type="entry name" value="Kringle-like"/>
    <property type="match status" value="5"/>
</dbReference>
<feature type="disulfide bond" evidence="10">
    <location>
        <begin position="267"/>
        <end position="290"/>
    </location>
</feature>
<evidence type="ECO:0000256" key="11">
    <source>
        <dbReference type="SAM" id="MobiDB-lite"/>
    </source>
</evidence>
<dbReference type="GO" id="GO:0007596">
    <property type="term" value="P:blood coagulation"/>
    <property type="evidence" value="ECO:0007669"/>
    <property type="project" value="UniProtKB-KW"/>
</dbReference>
<dbReference type="InterPro" id="IPR001314">
    <property type="entry name" value="Peptidase_S1A"/>
</dbReference>
<name>A0A8C4R4X0_EPTBU</name>
<keyword evidence="6" id="KW-0378">Hydrolase</keyword>
<dbReference type="Pfam" id="PF00051">
    <property type="entry name" value="Kringle"/>
    <property type="match status" value="5"/>
</dbReference>
<feature type="disulfide bond" evidence="10">
    <location>
        <begin position="239"/>
        <end position="278"/>
    </location>
</feature>
<dbReference type="Pfam" id="PF00089">
    <property type="entry name" value="Trypsin"/>
    <property type="match status" value="1"/>
</dbReference>
<dbReference type="PROSITE" id="PS00021">
    <property type="entry name" value="KRINGLE_1"/>
    <property type="match status" value="3"/>
</dbReference>
<feature type="disulfide bond" evidence="10">
    <location>
        <begin position="427"/>
        <end position="504"/>
    </location>
</feature>
<keyword evidence="7" id="KW-0720">Serine protease</keyword>
<feature type="disulfide bond" evidence="10">
    <location>
        <begin position="218"/>
        <end position="295"/>
    </location>
</feature>
<dbReference type="SMART" id="SM00130">
    <property type="entry name" value="KR"/>
    <property type="match status" value="5"/>
</dbReference>
<dbReference type="PROSITE" id="PS50240">
    <property type="entry name" value="TRYPSIN_DOM"/>
    <property type="match status" value="1"/>
</dbReference>
<reference evidence="16" key="2">
    <citation type="submission" date="2025-09" db="UniProtKB">
        <authorList>
            <consortium name="Ensembl"/>
        </authorList>
    </citation>
    <scope>IDENTIFICATION</scope>
</reference>
<dbReference type="InterPro" id="IPR001254">
    <property type="entry name" value="Trypsin_dom"/>
</dbReference>
<keyword evidence="17" id="KW-1185">Reference proteome</keyword>
<feature type="disulfide bond" evidence="10">
    <location>
        <begin position="520"/>
        <end position="597"/>
    </location>
</feature>
<evidence type="ECO:0000259" key="13">
    <source>
        <dbReference type="PROSITE" id="PS50070"/>
    </source>
</evidence>
<evidence type="ECO:0008006" key="18">
    <source>
        <dbReference type="Google" id="ProtNLM"/>
    </source>
</evidence>
<feature type="region of interest" description="Disordered" evidence="11">
    <location>
        <begin position="614"/>
        <end position="635"/>
    </location>
</feature>
<dbReference type="Proteomes" id="UP000694388">
    <property type="component" value="Unplaced"/>
</dbReference>
<feature type="domain" description="Kringle" evidence="13">
    <location>
        <begin position="311"/>
        <end position="389"/>
    </location>
</feature>
<evidence type="ECO:0000259" key="15">
    <source>
        <dbReference type="PROSITE" id="PS50948"/>
    </source>
</evidence>
<evidence type="ECO:0000313" key="17">
    <source>
        <dbReference type="Proteomes" id="UP000694388"/>
    </source>
</evidence>
<evidence type="ECO:0000256" key="10">
    <source>
        <dbReference type="PROSITE-ProRule" id="PRU00121"/>
    </source>
</evidence>
<dbReference type="InterPro" id="IPR043504">
    <property type="entry name" value="Peptidase_S1_PA_chymotrypsin"/>
</dbReference>
<dbReference type="InterPro" id="IPR000001">
    <property type="entry name" value="Kringle"/>
</dbReference>
<feature type="disulfide bond" evidence="10">
    <location>
        <begin position="186"/>
        <end position="209"/>
    </location>
</feature>
<proteinExistence type="predicted"/>
<feature type="domain" description="Peptidase S1" evidence="14">
    <location>
        <begin position="651"/>
        <end position="882"/>
    </location>
</feature>
<dbReference type="InterPro" id="IPR018056">
    <property type="entry name" value="Kringle_CS"/>
</dbReference>
<feature type="domain" description="Kringle" evidence="13">
    <location>
        <begin position="217"/>
        <end position="295"/>
    </location>
</feature>
<dbReference type="GO" id="GO:0006508">
    <property type="term" value="P:proteolysis"/>
    <property type="evidence" value="ECO:0007669"/>
    <property type="project" value="UniProtKB-KW"/>
</dbReference>
<dbReference type="Gene3D" id="2.40.20.10">
    <property type="entry name" value="Plasminogen Kringle 4"/>
    <property type="match status" value="5"/>
</dbReference>
<dbReference type="PROSITE" id="PS50948">
    <property type="entry name" value="PAN"/>
    <property type="match status" value="1"/>
</dbReference>
<feature type="domain" description="Apple" evidence="15">
    <location>
        <begin position="56"/>
        <end position="134"/>
    </location>
</feature>
<dbReference type="InterPro" id="IPR009003">
    <property type="entry name" value="Peptidase_S1_PA"/>
</dbReference>
<evidence type="ECO:0000256" key="2">
    <source>
        <dbReference type="ARBA" id="ARBA00022670"/>
    </source>
</evidence>
<dbReference type="Gene3D" id="2.40.10.10">
    <property type="entry name" value="Trypsin-like serine proteases"/>
    <property type="match status" value="1"/>
</dbReference>
<feature type="transmembrane region" description="Helical" evidence="12">
    <location>
        <begin position="35"/>
        <end position="53"/>
    </location>
</feature>
<keyword evidence="12" id="KW-1133">Transmembrane helix</keyword>
<dbReference type="FunFam" id="2.40.10.10:FF:000003">
    <property type="entry name" value="Transmembrane serine protease 3"/>
    <property type="match status" value="1"/>
</dbReference>
<evidence type="ECO:0000256" key="9">
    <source>
        <dbReference type="ARBA" id="ARBA00023157"/>
    </source>
</evidence>
<comment type="caution">
    <text evidence="10">Lacks conserved residue(s) required for the propagation of feature annotation.</text>
</comment>
<dbReference type="GeneTree" id="ENSGT00940000155208"/>
<dbReference type="SUPFAM" id="SSF57414">
    <property type="entry name" value="Hairpin loop containing domain-like"/>
    <property type="match status" value="1"/>
</dbReference>
<feature type="disulfide bond" evidence="10">
    <location>
        <begin position="333"/>
        <end position="372"/>
    </location>
</feature>
<feature type="disulfide bond" evidence="10">
    <location>
        <begin position="476"/>
        <end position="499"/>
    </location>
</feature>
<dbReference type="Ensembl" id="ENSEBUT00000025934.1">
    <property type="protein sequence ID" value="ENSEBUP00000025358.1"/>
    <property type="gene ID" value="ENSEBUG00000015637.1"/>
</dbReference>
<keyword evidence="4" id="KW-0732">Signal</keyword>
<sequence>MYLHVVKHYGAVCLTALENHCVVQRQHERMFTRNIMNFLVNFLSITSVFFTGGNSLGLEAYRRSDDAYLPSIRKHRYYVLVEQRCAQICDEEKRFLCRSFYYSHITRNCFVLAENSLSEPILPSKGTTLYEKYEFLHDCYRGSGYMYNGRVSVSSSGKPCLLWHSTVPHSPRGSQLLEVNLEGNSCRNPDNSSGGPWCYTGLAGRKESCDVPKCPEECFVCQGQNYRGERSRTVSGRECQRWDVQFPHKHGHTASRFPEADLRENLCRNPDGKARPWCYTVHRKTVWEFCQLPRCEQWTQVVPLAVNESHTCVEHRGEGYRGTVAVTLSGHRCQRWDREFPHKHNFTENNYTCNGLVQNYCRNPDGARRPWCFTTNREVRKEDCSIPRCNGGSEKPLPTTHSLQKPSQHTLAINNPAQQLDILEQECYHCIGEDFHGKASTTESGKLCQRWDSQFPHLHKFRPESYPSFNLEENYCRNPDGEARPWCYTMDPGKRAEFCNVTLCSAPSPMIDPDSVTYDCVRGRGSTYRGSMSKTLSGWSCQRWDRQTPQKHTRTPDIYSCKGLSENFCRNPDGAKTIWCYTTNPAKRWEKCNVPSCLSLASQPLLPGPLVPTKSLPSLQTHHESETTQQPNVLGQCGRPAMQPHRCVERIVGGCESKLHSWPWQASLQVRLTAFSSNYVHDCGGALIAPQWLITAEHCVRRQKYLMHVILGAHKIGNVDPTWWTFRVSEVHKDPGGSDIALIRLSSPVLFTSDVSMVCLPEPQEILSKDTMCYVTGWGKTLGTGREDVLRQVKVPIIPRTECNKPTMMAGRVPHFQFCAGYPEGGHDSCQGDSGGPLVCETNGKFVLHGITSWGIGCGEPGRPGVYSQVSAFMPWIQRTMQGLGKSPLNCLHDHY</sequence>
<dbReference type="GO" id="GO:0004252">
    <property type="term" value="F:serine-type endopeptidase activity"/>
    <property type="evidence" value="ECO:0007669"/>
    <property type="project" value="InterPro"/>
</dbReference>
<feature type="domain" description="Kringle" evidence="13">
    <location>
        <begin position="138"/>
        <end position="214"/>
    </location>
</feature>
<dbReference type="PANTHER" id="PTHR24261:SF13">
    <property type="entry name" value="PLASMINOGEN"/>
    <property type="match status" value="1"/>
</dbReference>
<feature type="disulfide bond" evidence="10">
    <location>
        <begin position="312"/>
        <end position="389"/>
    </location>
</feature>
<dbReference type="PROSITE" id="PS50070">
    <property type="entry name" value="KRINGLE_2"/>
    <property type="match status" value="5"/>
</dbReference>
<evidence type="ECO:0000256" key="8">
    <source>
        <dbReference type="ARBA" id="ARBA00023084"/>
    </source>
</evidence>
<evidence type="ECO:0000256" key="5">
    <source>
        <dbReference type="ARBA" id="ARBA00022737"/>
    </source>
</evidence>
<feature type="domain" description="Kringle" evidence="13">
    <location>
        <begin position="426"/>
        <end position="504"/>
    </location>
</feature>
<keyword evidence="1 10" id="KW-0420">Kringle</keyword>
<evidence type="ECO:0000256" key="12">
    <source>
        <dbReference type="SAM" id="Phobius"/>
    </source>
</evidence>
<evidence type="ECO:0000259" key="14">
    <source>
        <dbReference type="PROSITE" id="PS50240"/>
    </source>
</evidence>
<keyword evidence="2" id="KW-0645">Protease</keyword>
<dbReference type="Pfam" id="PF00024">
    <property type="entry name" value="PAN_1"/>
    <property type="match status" value="1"/>
</dbReference>
<dbReference type="InterPro" id="IPR013806">
    <property type="entry name" value="Kringle-like"/>
</dbReference>
<dbReference type="SUPFAM" id="SSF50494">
    <property type="entry name" value="Trypsin-like serine proteases"/>
    <property type="match status" value="1"/>
</dbReference>
<evidence type="ECO:0000313" key="16">
    <source>
        <dbReference type="Ensembl" id="ENSEBUP00000025358.1"/>
    </source>
</evidence>
<dbReference type="InterPro" id="IPR003609">
    <property type="entry name" value="Pan_app"/>
</dbReference>
<organism evidence="16 17">
    <name type="scientific">Eptatretus burgeri</name>
    <name type="common">Inshore hagfish</name>
    <dbReference type="NCBI Taxonomy" id="7764"/>
    <lineage>
        <taxon>Eukaryota</taxon>
        <taxon>Metazoa</taxon>
        <taxon>Chordata</taxon>
        <taxon>Craniata</taxon>
        <taxon>Vertebrata</taxon>
        <taxon>Cyclostomata</taxon>
        <taxon>Myxini</taxon>
        <taxon>Myxiniformes</taxon>
        <taxon>Myxinidae</taxon>
        <taxon>Eptatretinae</taxon>
        <taxon>Eptatretus</taxon>
    </lineage>
</organism>
<evidence type="ECO:0000256" key="4">
    <source>
        <dbReference type="ARBA" id="ARBA00022729"/>
    </source>
</evidence>
<feature type="disulfide bond" evidence="10">
    <location>
        <begin position="541"/>
        <end position="580"/>
    </location>
</feature>
<evidence type="ECO:0000256" key="6">
    <source>
        <dbReference type="ARBA" id="ARBA00022801"/>
    </source>
</evidence>
<evidence type="ECO:0000256" key="3">
    <source>
        <dbReference type="ARBA" id="ARBA00022696"/>
    </source>
</evidence>
<feature type="disulfide bond" evidence="10">
    <location>
        <begin position="448"/>
        <end position="487"/>
    </location>
</feature>
<dbReference type="FunFam" id="2.40.20.10:FF:000004">
    <property type="entry name" value="Hepatocyte growth factor"/>
    <property type="match status" value="2"/>
</dbReference>
<dbReference type="PANTHER" id="PTHR24261">
    <property type="entry name" value="PLASMINOGEN-RELATED"/>
    <property type="match status" value="1"/>
</dbReference>
<evidence type="ECO:0000256" key="7">
    <source>
        <dbReference type="ARBA" id="ARBA00022825"/>
    </source>
</evidence>
<dbReference type="PROSITE" id="PS00135">
    <property type="entry name" value="TRYPSIN_SER"/>
    <property type="match status" value="1"/>
</dbReference>
<dbReference type="CDD" id="cd00108">
    <property type="entry name" value="KR"/>
    <property type="match status" value="5"/>
</dbReference>
<dbReference type="InterPro" id="IPR050759">
    <property type="entry name" value="Serine_protease_kringle"/>
</dbReference>
<evidence type="ECO:0000256" key="1">
    <source>
        <dbReference type="ARBA" id="ARBA00022572"/>
    </source>
</evidence>
<dbReference type="AlphaFoldDB" id="A0A8C4R4X0"/>